<accession>A0ABY7WSB5</accession>
<evidence type="ECO:0000313" key="5">
    <source>
        <dbReference type="Proteomes" id="UP001220377"/>
    </source>
</evidence>
<dbReference type="InterPro" id="IPR058591">
    <property type="entry name" value="Gtf3_N"/>
</dbReference>
<name>A0ABY7WSB5_9LACO</name>
<evidence type="ECO:0000313" key="4">
    <source>
        <dbReference type="EMBL" id="WDF83069.1"/>
    </source>
</evidence>
<sequence length="336" mass="37867">MKRWITTVVQPTTVNSVFKAKEDIKQLAIQEGYGVLSAFRYDSSNDANNALHARIDGITAPVARGDLVVFQYPTNNGNRFDLQFIEHLRVRGAQIVIFIHDSEVLRGAITFDEVGAFNRCSAVITHNPAMAKGLAERGVTVPLLSNYAFDYLTEAWNQQPRDTFKKELVFAGTLDKSHYLTDWHFDTPLTVFGRHETINLDPRVHDRGEMKPDELAFRLPNCFGLAWDSNIPGGGQYKNYTRFNNPHKISMYLANGLPVVLWKEAGMAPFVEKNGVGITLNSLDELDDTLAALTSEDIDHMLANVQTVRAALRDGYFTRRVLNEMENTIIHPEIKL</sequence>
<organism evidence="4 5">
    <name type="scientific">Lacticaseibacillus pabuli</name>
    <dbReference type="NCBI Taxonomy" id="3025672"/>
    <lineage>
        <taxon>Bacteria</taxon>
        <taxon>Bacillati</taxon>
        <taxon>Bacillota</taxon>
        <taxon>Bacilli</taxon>
        <taxon>Lactobacillales</taxon>
        <taxon>Lactobacillaceae</taxon>
        <taxon>Lacticaseibacillus</taxon>
    </lineage>
</organism>
<evidence type="ECO:0008006" key="6">
    <source>
        <dbReference type="Google" id="ProtNLM"/>
    </source>
</evidence>
<gene>
    <name evidence="4" type="ORF">PQ472_02225</name>
</gene>
<proteinExistence type="predicted"/>
<keyword evidence="5" id="KW-1185">Reference proteome</keyword>
<dbReference type="PIRSF" id="PIRSF007023">
    <property type="entry name" value="UDP-Galf_transf"/>
    <property type="match status" value="1"/>
</dbReference>
<dbReference type="EMBL" id="CP117884">
    <property type="protein sequence ID" value="WDF83069.1"/>
    <property type="molecule type" value="Genomic_DNA"/>
</dbReference>
<reference evidence="4 5" key="1">
    <citation type="submission" date="2023-02" db="EMBL/GenBank/DDBJ databases">
        <title>Genome sequence of Lacticaseibacillus sp. KACC 23028.</title>
        <authorList>
            <person name="Kim S."/>
            <person name="Heo J."/>
            <person name="Kwon S.-W."/>
        </authorList>
    </citation>
    <scope>NUCLEOTIDE SEQUENCE [LARGE SCALE GENOMIC DNA]</scope>
    <source>
        <strain evidence="4 5">KACC 23028</strain>
    </source>
</reference>
<feature type="domain" description="Glucosyltransferase 3-like N-terminal" evidence="2">
    <location>
        <begin position="2"/>
        <end position="145"/>
    </location>
</feature>
<dbReference type="Pfam" id="PF26334">
    <property type="entry name" value="Gtf3_N"/>
    <property type="match status" value="1"/>
</dbReference>
<evidence type="ECO:0000259" key="3">
    <source>
        <dbReference type="Pfam" id="PF26337"/>
    </source>
</evidence>
<dbReference type="Proteomes" id="UP001220377">
    <property type="component" value="Chromosome"/>
</dbReference>
<dbReference type="RefSeq" id="WP_274260969.1">
    <property type="nucleotide sequence ID" value="NZ_CP117884.1"/>
</dbReference>
<feature type="domain" description="Glucosyltransferase 3-like C-terminal" evidence="3">
    <location>
        <begin position="168"/>
        <end position="325"/>
    </location>
</feature>
<protein>
    <recommendedName>
        <fullName evidence="6">Beta-1,6-galactofuranosyltransferase</fullName>
    </recommendedName>
</protein>
<evidence type="ECO:0000256" key="1">
    <source>
        <dbReference type="ARBA" id="ARBA00022679"/>
    </source>
</evidence>
<evidence type="ECO:0000259" key="2">
    <source>
        <dbReference type="Pfam" id="PF26334"/>
    </source>
</evidence>
<dbReference type="InterPro" id="IPR058592">
    <property type="entry name" value="Gtf3_C"/>
</dbReference>
<dbReference type="Gene3D" id="3.40.50.2000">
    <property type="entry name" value="Glycogen Phosphorylase B"/>
    <property type="match status" value="2"/>
</dbReference>
<dbReference type="Pfam" id="PF26337">
    <property type="entry name" value="Gtf3_C"/>
    <property type="match status" value="1"/>
</dbReference>
<keyword evidence="1" id="KW-0808">Transferase</keyword>